<evidence type="ECO:0000256" key="5">
    <source>
        <dbReference type="RuleBase" id="RU364132"/>
    </source>
</evidence>
<dbReference type="HOGENOM" id="CLU_065163_2_0_1"/>
<comment type="function">
    <text evidence="5">Involved in ribosomal large subunit assembly.</text>
</comment>
<dbReference type="Pfam" id="PF04939">
    <property type="entry name" value="RRS1"/>
    <property type="match status" value="1"/>
</dbReference>
<feature type="compositionally biased region" description="Basic and acidic residues" evidence="6">
    <location>
        <begin position="214"/>
        <end position="235"/>
    </location>
</feature>
<dbReference type="RefSeq" id="XP_007754062.1">
    <property type="nucleotide sequence ID" value="XM_007755872.1"/>
</dbReference>
<dbReference type="eggNOG" id="KOG1765">
    <property type="taxonomic scope" value="Eukaryota"/>
</dbReference>
<organism evidence="7 8">
    <name type="scientific">Cladophialophora yegresii CBS 114405</name>
    <dbReference type="NCBI Taxonomy" id="1182544"/>
    <lineage>
        <taxon>Eukaryota</taxon>
        <taxon>Fungi</taxon>
        <taxon>Dikarya</taxon>
        <taxon>Ascomycota</taxon>
        <taxon>Pezizomycotina</taxon>
        <taxon>Eurotiomycetes</taxon>
        <taxon>Chaetothyriomycetidae</taxon>
        <taxon>Chaetothyriales</taxon>
        <taxon>Herpotrichiellaceae</taxon>
        <taxon>Cladophialophora</taxon>
    </lineage>
</organism>
<evidence type="ECO:0000313" key="8">
    <source>
        <dbReference type="Proteomes" id="UP000019473"/>
    </source>
</evidence>
<name>W9WKH4_9EURO</name>
<keyword evidence="3 5" id="KW-0690">Ribosome biogenesis</keyword>
<feature type="region of interest" description="Disordered" evidence="6">
    <location>
        <begin position="214"/>
        <end position="256"/>
    </location>
</feature>
<comment type="subcellular location">
    <subcellularLocation>
        <location evidence="1 5">Nucleus</location>
    </subcellularLocation>
</comment>
<dbReference type="OrthoDB" id="28455at2759"/>
<evidence type="ECO:0000256" key="4">
    <source>
        <dbReference type="ARBA" id="ARBA00023242"/>
    </source>
</evidence>
<dbReference type="InterPro" id="IPR007023">
    <property type="entry name" value="Ribosom_reg"/>
</dbReference>
<sequence>MAETSVSVQIPVSTLSDNAFSKPDRLYVFFSYPSFPPTSHLMTEVLTPFPSPTTVEKPTPYTYDLGYLTAVDPNPLPPTNTLLSQSTAQRSETLKSIARDGAQCLLNTLLTTCPINSTPDGLIMTLPAPQNYLPRWKPLPKPKAPTKWELFARKKGIGKYGGSLKGGAAQEERRKNLVYDEKSGEWVKKWGYKGANKKDESQWLVELDDEKIRTEKEGADAGKSVRMEGRRERKERIKRQERRQRGNERRMRKGGG</sequence>
<dbReference type="GeneID" id="19176447"/>
<keyword evidence="4 5" id="KW-0539">Nucleus</keyword>
<evidence type="ECO:0000256" key="3">
    <source>
        <dbReference type="ARBA" id="ARBA00022517"/>
    </source>
</evidence>
<dbReference type="STRING" id="1182544.W9WKH4"/>
<evidence type="ECO:0000256" key="6">
    <source>
        <dbReference type="SAM" id="MobiDB-lite"/>
    </source>
</evidence>
<keyword evidence="8" id="KW-1185">Reference proteome</keyword>
<dbReference type="AlphaFoldDB" id="W9WKH4"/>
<dbReference type="GO" id="GO:0005634">
    <property type="term" value="C:nucleus"/>
    <property type="evidence" value="ECO:0007669"/>
    <property type="project" value="UniProtKB-SubCell"/>
</dbReference>
<reference evidence="7 8" key="1">
    <citation type="submission" date="2013-03" db="EMBL/GenBank/DDBJ databases">
        <title>The Genome Sequence of Cladophialophora yegresii CBS 114405.</title>
        <authorList>
            <consortium name="The Broad Institute Genomics Platform"/>
            <person name="Cuomo C."/>
            <person name="de Hoog S."/>
            <person name="Gorbushina A."/>
            <person name="Walker B."/>
            <person name="Young S.K."/>
            <person name="Zeng Q."/>
            <person name="Gargeya S."/>
            <person name="Fitzgerald M."/>
            <person name="Haas B."/>
            <person name="Abouelleil A."/>
            <person name="Allen A.W."/>
            <person name="Alvarado L."/>
            <person name="Arachchi H.M."/>
            <person name="Berlin A.M."/>
            <person name="Chapman S.B."/>
            <person name="Gainer-Dewar J."/>
            <person name="Goldberg J."/>
            <person name="Griggs A."/>
            <person name="Gujja S."/>
            <person name="Hansen M."/>
            <person name="Howarth C."/>
            <person name="Imamovic A."/>
            <person name="Ireland A."/>
            <person name="Larimer J."/>
            <person name="McCowan C."/>
            <person name="Murphy C."/>
            <person name="Pearson M."/>
            <person name="Poon T.W."/>
            <person name="Priest M."/>
            <person name="Roberts A."/>
            <person name="Saif S."/>
            <person name="Shea T."/>
            <person name="Sisk P."/>
            <person name="Sykes S."/>
            <person name="Wortman J."/>
            <person name="Nusbaum C."/>
            <person name="Birren B."/>
        </authorList>
    </citation>
    <scope>NUCLEOTIDE SEQUENCE [LARGE SCALE GENOMIC DNA]</scope>
    <source>
        <strain evidence="7 8">CBS 114405</strain>
    </source>
</reference>
<dbReference type="VEuPathDB" id="FungiDB:A1O7_01836"/>
<dbReference type="EMBL" id="AMGW01000001">
    <property type="protein sequence ID" value="EXJ65495.1"/>
    <property type="molecule type" value="Genomic_DNA"/>
</dbReference>
<proteinExistence type="inferred from homology"/>
<gene>
    <name evidence="7" type="ORF">A1O7_01836</name>
</gene>
<comment type="similarity">
    <text evidence="2 5">Belongs to the RRS1 family.</text>
</comment>
<evidence type="ECO:0000256" key="1">
    <source>
        <dbReference type="ARBA" id="ARBA00004123"/>
    </source>
</evidence>
<accession>W9WKH4</accession>
<evidence type="ECO:0000313" key="7">
    <source>
        <dbReference type="EMBL" id="EXJ65495.1"/>
    </source>
</evidence>
<evidence type="ECO:0000256" key="2">
    <source>
        <dbReference type="ARBA" id="ARBA00010077"/>
    </source>
</evidence>
<protein>
    <recommendedName>
        <fullName evidence="5">Ribosome biogenesis regulatory protein</fullName>
    </recommendedName>
</protein>
<dbReference type="GO" id="GO:0042254">
    <property type="term" value="P:ribosome biogenesis"/>
    <property type="evidence" value="ECO:0007669"/>
    <property type="project" value="UniProtKB-KW"/>
</dbReference>
<dbReference type="Proteomes" id="UP000019473">
    <property type="component" value="Unassembled WGS sequence"/>
</dbReference>
<comment type="caution">
    <text evidence="7">The sequence shown here is derived from an EMBL/GenBank/DDBJ whole genome shotgun (WGS) entry which is preliminary data.</text>
</comment>